<dbReference type="EMBL" id="KN838678">
    <property type="protein sequence ID" value="KIJ98008.1"/>
    <property type="molecule type" value="Genomic_DNA"/>
</dbReference>
<protein>
    <submittedName>
        <fullName evidence="2">Uncharacterized protein</fullName>
    </submittedName>
</protein>
<dbReference type="Proteomes" id="UP000054477">
    <property type="component" value="Unassembled WGS sequence"/>
</dbReference>
<proteinExistence type="predicted"/>
<dbReference type="HOGENOM" id="CLU_2146253_0_0_1"/>
<dbReference type="AlphaFoldDB" id="A0A0C9X9G4"/>
<feature type="region of interest" description="Disordered" evidence="1">
    <location>
        <begin position="49"/>
        <end position="87"/>
    </location>
</feature>
<feature type="compositionally biased region" description="Polar residues" evidence="1">
    <location>
        <begin position="63"/>
        <end position="72"/>
    </location>
</feature>
<gene>
    <name evidence="2" type="ORF">K443DRAFT_221894</name>
</gene>
<evidence type="ECO:0000313" key="2">
    <source>
        <dbReference type="EMBL" id="KIJ98008.1"/>
    </source>
</evidence>
<evidence type="ECO:0000313" key="3">
    <source>
        <dbReference type="Proteomes" id="UP000054477"/>
    </source>
</evidence>
<name>A0A0C9X9G4_9AGAR</name>
<reference evidence="3" key="2">
    <citation type="submission" date="2015-01" db="EMBL/GenBank/DDBJ databases">
        <title>Evolutionary Origins and Diversification of the Mycorrhizal Mutualists.</title>
        <authorList>
            <consortium name="DOE Joint Genome Institute"/>
            <consortium name="Mycorrhizal Genomics Consortium"/>
            <person name="Kohler A."/>
            <person name="Kuo A."/>
            <person name="Nagy L.G."/>
            <person name="Floudas D."/>
            <person name="Copeland A."/>
            <person name="Barry K.W."/>
            <person name="Cichocki N."/>
            <person name="Veneault-Fourrey C."/>
            <person name="LaButti K."/>
            <person name="Lindquist E.A."/>
            <person name="Lipzen A."/>
            <person name="Lundell T."/>
            <person name="Morin E."/>
            <person name="Murat C."/>
            <person name="Riley R."/>
            <person name="Ohm R."/>
            <person name="Sun H."/>
            <person name="Tunlid A."/>
            <person name="Henrissat B."/>
            <person name="Grigoriev I.V."/>
            <person name="Hibbett D.S."/>
            <person name="Martin F."/>
        </authorList>
    </citation>
    <scope>NUCLEOTIDE SEQUENCE [LARGE SCALE GENOMIC DNA]</scope>
    <source>
        <strain evidence="3">LaAM-08-1</strain>
    </source>
</reference>
<organism evidence="2 3">
    <name type="scientific">Laccaria amethystina LaAM-08-1</name>
    <dbReference type="NCBI Taxonomy" id="1095629"/>
    <lineage>
        <taxon>Eukaryota</taxon>
        <taxon>Fungi</taxon>
        <taxon>Dikarya</taxon>
        <taxon>Basidiomycota</taxon>
        <taxon>Agaricomycotina</taxon>
        <taxon>Agaricomycetes</taxon>
        <taxon>Agaricomycetidae</taxon>
        <taxon>Agaricales</taxon>
        <taxon>Agaricineae</taxon>
        <taxon>Hydnangiaceae</taxon>
        <taxon>Laccaria</taxon>
    </lineage>
</organism>
<evidence type="ECO:0000256" key="1">
    <source>
        <dbReference type="SAM" id="MobiDB-lite"/>
    </source>
</evidence>
<reference evidence="2 3" key="1">
    <citation type="submission" date="2014-04" db="EMBL/GenBank/DDBJ databases">
        <authorList>
            <consortium name="DOE Joint Genome Institute"/>
            <person name="Kuo A."/>
            <person name="Kohler A."/>
            <person name="Nagy L.G."/>
            <person name="Floudas D."/>
            <person name="Copeland A."/>
            <person name="Barry K.W."/>
            <person name="Cichocki N."/>
            <person name="Veneault-Fourrey C."/>
            <person name="LaButti K."/>
            <person name="Lindquist E.A."/>
            <person name="Lipzen A."/>
            <person name="Lundell T."/>
            <person name="Morin E."/>
            <person name="Murat C."/>
            <person name="Sun H."/>
            <person name="Tunlid A."/>
            <person name="Henrissat B."/>
            <person name="Grigoriev I.V."/>
            <person name="Hibbett D.S."/>
            <person name="Martin F."/>
            <person name="Nordberg H.P."/>
            <person name="Cantor M.N."/>
            <person name="Hua S.X."/>
        </authorList>
    </citation>
    <scope>NUCLEOTIDE SEQUENCE [LARGE SCALE GENOMIC DNA]</scope>
    <source>
        <strain evidence="2 3">LaAM-08-1</strain>
    </source>
</reference>
<sequence length="112" mass="12361">MPNNSFTDHLAALSFQRRPWPFFWLRARPKRLLSHSSCVCDQCNESGFSTSNSGDGAGLCSPTRPSQHTLPTATIVPPPKSRRSPLSCPKGTRISFPLAFAICRVVCLNRCN</sequence>
<keyword evidence="3" id="KW-1185">Reference proteome</keyword>
<accession>A0A0C9X9G4</accession>